<proteinExistence type="predicted"/>
<name>A0ABW3HSJ7_9BACL</name>
<keyword evidence="2" id="KW-1185">Reference proteome</keyword>
<dbReference type="EMBL" id="JBHTJZ010000021">
    <property type="protein sequence ID" value="MFD0960491.1"/>
    <property type="molecule type" value="Genomic_DNA"/>
</dbReference>
<dbReference type="Proteomes" id="UP001596989">
    <property type="component" value="Unassembled WGS sequence"/>
</dbReference>
<evidence type="ECO:0000313" key="1">
    <source>
        <dbReference type="EMBL" id="MFD0960491.1"/>
    </source>
</evidence>
<protein>
    <submittedName>
        <fullName evidence="1">Uncharacterized protein</fullName>
    </submittedName>
</protein>
<reference evidence="2" key="1">
    <citation type="journal article" date="2019" name="Int. J. Syst. Evol. Microbiol.">
        <title>The Global Catalogue of Microorganisms (GCM) 10K type strain sequencing project: providing services to taxonomists for standard genome sequencing and annotation.</title>
        <authorList>
            <consortium name="The Broad Institute Genomics Platform"/>
            <consortium name="The Broad Institute Genome Sequencing Center for Infectious Disease"/>
            <person name="Wu L."/>
            <person name="Ma J."/>
        </authorList>
    </citation>
    <scope>NUCLEOTIDE SEQUENCE [LARGE SCALE GENOMIC DNA]</scope>
    <source>
        <strain evidence="2">CCUG 59129</strain>
    </source>
</reference>
<dbReference type="SUPFAM" id="SSF51391">
    <property type="entry name" value="Thiamin phosphate synthase"/>
    <property type="match status" value="1"/>
</dbReference>
<accession>A0ABW3HSJ7</accession>
<organism evidence="1 2">
    <name type="scientific">Paenibacillus chungangensis</name>
    <dbReference type="NCBI Taxonomy" id="696535"/>
    <lineage>
        <taxon>Bacteria</taxon>
        <taxon>Bacillati</taxon>
        <taxon>Bacillota</taxon>
        <taxon>Bacilli</taxon>
        <taxon>Bacillales</taxon>
        <taxon>Paenibacillaceae</taxon>
        <taxon>Paenibacillus</taxon>
    </lineage>
</organism>
<dbReference type="InterPro" id="IPR036206">
    <property type="entry name" value="ThiamineP_synth_sf"/>
</dbReference>
<comment type="caution">
    <text evidence="1">The sequence shown here is derived from an EMBL/GenBank/DDBJ whole genome shotgun (WGS) entry which is preliminary data.</text>
</comment>
<sequence>MRKATELLKQKISLFVSLPANQIDMYEAALHGGADVIKVHINVEHRASGSRFGTLEENLPFLEQIASERKVPLGIVPGDSAEKVNEELIESLANLQFDFFSLYTHHTPAWLMNDSRLSRMIAVSNQYGLDQTSALSSIGVDILEASIMPPESYGSLLTAQDLAAYRLLAQAVDKPVVVPTQKLVRECDLEALVRTGIRGIMIGAIVTGKEPESIYRATKRFKELLAGIEEQLEGER</sequence>
<evidence type="ECO:0000313" key="2">
    <source>
        <dbReference type="Proteomes" id="UP001596989"/>
    </source>
</evidence>
<gene>
    <name evidence="1" type="ORF">ACFQ2I_13945</name>
</gene>
<dbReference type="RefSeq" id="WP_377564999.1">
    <property type="nucleotide sequence ID" value="NZ_JBHTJZ010000021.1"/>
</dbReference>